<evidence type="ECO:0000256" key="1">
    <source>
        <dbReference type="SAM" id="MobiDB-lite"/>
    </source>
</evidence>
<dbReference type="Proteomes" id="UP000297948">
    <property type="component" value="Unassembled WGS sequence"/>
</dbReference>
<dbReference type="Pfam" id="PF21780">
    <property type="entry name" value="DUF6875"/>
    <property type="match status" value="1"/>
</dbReference>
<evidence type="ECO:0000259" key="2">
    <source>
        <dbReference type="Pfam" id="PF21780"/>
    </source>
</evidence>
<comment type="caution">
    <text evidence="3">The sequence shown here is derived from an EMBL/GenBank/DDBJ whole genome shotgun (WGS) entry which is preliminary data.</text>
</comment>
<name>A0A4Z0H1Q5_9ACTN</name>
<feature type="domain" description="DUF6875" evidence="2">
    <location>
        <begin position="41"/>
        <end position="177"/>
    </location>
</feature>
<keyword evidence="4" id="KW-1185">Reference proteome</keyword>
<accession>A0A4Z0H1Q5</accession>
<dbReference type="OrthoDB" id="3867337at2"/>
<evidence type="ECO:0000313" key="3">
    <source>
        <dbReference type="EMBL" id="TGB03007.1"/>
    </source>
</evidence>
<evidence type="ECO:0000313" key="4">
    <source>
        <dbReference type="Proteomes" id="UP000297948"/>
    </source>
</evidence>
<sequence length="232" mass="25078">MTAARTTVASRSTAGALRLVERSTPLPTSVEISAYVEQMTAFCPYLKPSLHRGLTAWSVYRATGDAEAVEAELFFAGVQAAEWLRPLLNRPHGGLRCENIVLLGDVPGARHRGLLAWPHWALKVIYAPVGVMVGKFHADEVELARSGERIPAAPVSFLPVRAAVRRRDPRFLTATPDLGASLAAASDDGRDLFAHIPAQWKEIRTWSRRFLPPAKPSTSSPTGSANPSPPGS</sequence>
<gene>
    <name evidence="3" type="ORF">E4099_20245</name>
</gene>
<dbReference type="EMBL" id="SRID01000204">
    <property type="protein sequence ID" value="TGB03007.1"/>
    <property type="molecule type" value="Genomic_DNA"/>
</dbReference>
<dbReference type="InterPro" id="IPR049240">
    <property type="entry name" value="DUF6875"/>
</dbReference>
<dbReference type="RefSeq" id="WP_135340507.1">
    <property type="nucleotide sequence ID" value="NZ_JBHLTX010000045.1"/>
</dbReference>
<feature type="compositionally biased region" description="Polar residues" evidence="1">
    <location>
        <begin position="216"/>
        <end position="226"/>
    </location>
</feature>
<feature type="region of interest" description="Disordered" evidence="1">
    <location>
        <begin position="211"/>
        <end position="232"/>
    </location>
</feature>
<organism evidence="3 4">
    <name type="scientific">Streptomyces palmae</name>
    <dbReference type="NCBI Taxonomy" id="1701085"/>
    <lineage>
        <taxon>Bacteria</taxon>
        <taxon>Bacillati</taxon>
        <taxon>Actinomycetota</taxon>
        <taxon>Actinomycetes</taxon>
        <taxon>Kitasatosporales</taxon>
        <taxon>Streptomycetaceae</taxon>
        <taxon>Streptomyces</taxon>
    </lineage>
</organism>
<proteinExistence type="predicted"/>
<protein>
    <recommendedName>
        <fullName evidence="2">DUF6875 domain-containing protein</fullName>
    </recommendedName>
</protein>
<reference evidence="3 4" key="1">
    <citation type="submission" date="2019-03" db="EMBL/GenBank/DDBJ databases">
        <authorList>
            <person name="Gonzalez-Pimentel J.L."/>
        </authorList>
    </citation>
    <scope>NUCLEOTIDE SEQUENCE [LARGE SCALE GENOMIC DNA]</scope>
    <source>
        <strain evidence="3 4">JCM 31289</strain>
    </source>
</reference>
<dbReference type="AlphaFoldDB" id="A0A4Z0H1Q5"/>